<organism evidence="1 2">
    <name type="scientific">Amanita thiersii Skay4041</name>
    <dbReference type="NCBI Taxonomy" id="703135"/>
    <lineage>
        <taxon>Eukaryota</taxon>
        <taxon>Fungi</taxon>
        <taxon>Dikarya</taxon>
        <taxon>Basidiomycota</taxon>
        <taxon>Agaricomycotina</taxon>
        <taxon>Agaricomycetes</taxon>
        <taxon>Agaricomycetidae</taxon>
        <taxon>Agaricales</taxon>
        <taxon>Pluteineae</taxon>
        <taxon>Amanitaceae</taxon>
        <taxon>Amanita</taxon>
    </lineage>
</organism>
<dbReference type="EMBL" id="KZ302189">
    <property type="protein sequence ID" value="PFH46469.1"/>
    <property type="molecule type" value="Genomic_DNA"/>
</dbReference>
<gene>
    <name evidence="1" type="ORF">AMATHDRAFT_7783</name>
</gene>
<reference evidence="1 2" key="1">
    <citation type="submission" date="2014-02" db="EMBL/GenBank/DDBJ databases">
        <title>Transposable element dynamics among asymbiotic and ectomycorrhizal Amanita fungi.</title>
        <authorList>
            <consortium name="DOE Joint Genome Institute"/>
            <person name="Hess J."/>
            <person name="Skrede I."/>
            <person name="Wolfe B."/>
            <person name="LaButti K."/>
            <person name="Ohm R.A."/>
            <person name="Grigoriev I.V."/>
            <person name="Pringle A."/>
        </authorList>
    </citation>
    <scope>NUCLEOTIDE SEQUENCE [LARGE SCALE GENOMIC DNA]</scope>
    <source>
        <strain evidence="1 2">SKay4041</strain>
    </source>
</reference>
<keyword evidence="2" id="KW-1185">Reference proteome</keyword>
<protein>
    <submittedName>
        <fullName evidence="1">Uncharacterized protein</fullName>
    </submittedName>
</protein>
<accession>A0A2A9N855</accession>
<proteinExistence type="predicted"/>
<evidence type="ECO:0000313" key="2">
    <source>
        <dbReference type="Proteomes" id="UP000242287"/>
    </source>
</evidence>
<evidence type="ECO:0000313" key="1">
    <source>
        <dbReference type="EMBL" id="PFH46469.1"/>
    </source>
</evidence>
<sequence>MSNPCSTAFVTSQFHTFSEPPFINAVHSLHVDTTILSSGLGTILDDLPMEVDDVFLEKKPTTASNIHTGTSPFHSLVLTTAPKSPFVDGDNSSRADPTVVLSGLGTIRDDLPMEVDDIFMLEKPTTALNDAATVHHWMFDNTRSFSEEDHGIPRAIFDDGVDDAMEIDDAYVAEKDVDGRILT</sequence>
<name>A0A2A9N855_9AGAR</name>
<dbReference type="Proteomes" id="UP000242287">
    <property type="component" value="Unassembled WGS sequence"/>
</dbReference>
<dbReference type="AlphaFoldDB" id="A0A2A9N855"/>